<dbReference type="AlphaFoldDB" id="A0AAV0ZXG7"/>
<organism evidence="2 3">
    <name type="scientific">Vicia faba</name>
    <name type="common">Broad bean</name>
    <name type="synonym">Faba vulgaris</name>
    <dbReference type="NCBI Taxonomy" id="3906"/>
    <lineage>
        <taxon>Eukaryota</taxon>
        <taxon>Viridiplantae</taxon>
        <taxon>Streptophyta</taxon>
        <taxon>Embryophyta</taxon>
        <taxon>Tracheophyta</taxon>
        <taxon>Spermatophyta</taxon>
        <taxon>Magnoliopsida</taxon>
        <taxon>eudicotyledons</taxon>
        <taxon>Gunneridae</taxon>
        <taxon>Pentapetalae</taxon>
        <taxon>rosids</taxon>
        <taxon>fabids</taxon>
        <taxon>Fabales</taxon>
        <taxon>Fabaceae</taxon>
        <taxon>Papilionoideae</taxon>
        <taxon>50 kb inversion clade</taxon>
        <taxon>NPAAA clade</taxon>
        <taxon>Hologalegina</taxon>
        <taxon>IRL clade</taxon>
        <taxon>Fabeae</taxon>
        <taxon>Vicia</taxon>
    </lineage>
</organism>
<name>A0AAV0ZXG7_VICFA</name>
<sequence length="124" mass="14246">METCLKLSNSDTVATNSGVYSEAAMTFIVECVDRFELATKGLKQARGWPVISVVGRFMITVLWFQYRGIFLICIGLALEHICSLYCELILRAIARFVWFDPIVHGAKLKLAWHSKMHRIWKHEV</sequence>
<gene>
    <name evidence="2" type="ORF">VFH_III068280</name>
</gene>
<keyword evidence="1" id="KW-0812">Transmembrane</keyword>
<accession>A0AAV0ZXG7</accession>
<proteinExistence type="predicted"/>
<keyword evidence="3" id="KW-1185">Reference proteome</keyword>
<keyword evidence="1" id="KW-1133">Transmembrane helix</keyword>
<evidence type="ECO:0000313" key="2">
    <source>
        <dbReference type="EMBL" id="CAI8603041.1"/>
    </source>
</evidence>
<dbReference type="EMBL" id="OX451738">
    <property type="protein sequence ID" value="CAI8603041.1"/>
    <property type="molecule type" value="Genomic_DNA"/>
</dbReference>
<evidence type="ECO:0000256" key="1">
    <source>
        <dbReference type="SAM" id="Phobius"/>
    </source>
</evidence>
<feature type="transmembrane region" description="Helical" evidence="1">
    <location>
        <begin position="45"/>
        <end position="63"/>
    </location>
</feature>
<feature type="transmembrane region" description="Helical" evidence="1">
    <location>
        <begin position="69"/>
        <end position="90"/>
    </location>
</feature>
<protein>
    <submittedName>
        <fullName evidence="2">Uncharacterized protein</fullName>
    </submittedName>
</protein>
<evidence type="ECO:0000313" key="3">
    <source>
        <dbReference type="Proteomes" id="UP001157006"/>
    </source>
</evidence>
<reference evidence="2 3" key="1">
    <citation type="submission" date="2023-01" db="EMBL/GenBank/DDBJ databases">
        <authorList>
            <person name="Kreplak J."/>
        </authorList>
    </citation>
    <scope>NUCLEOTIDE SEQUENCE [LARGE SCALE GENOMIC DNA]</scope>
</reference>
<dbReference type="Proteomes" id="UP001157006">
    <property type="component" value="Chromosome 3"/>
</dbReference>
<keyword evidence="1" id="KW-0472">Membrane</keyword>